<dbReference type="InterPro" id="IPR001611">
    <property type="entry name" value="Leu-rich_rpt"/>
</dbReference>
<dbReference type="GO" id="GO:0005886">
    <property type="term" value="C:plasma membrane"/>
    <property type="evidence" value="ECO:0007669"/>
    <property type="project" value="UniProtKB-SubCell"/>
</dbReference>
<evidence type="ECO:0000313" key="11">
    <source>
        <dbReference type="Proteomes" id="UP001229421"/>
    </source>
</evidence>
<proteinExistence type="predicted"/>
<keyword evidence="4 9" id="KW-0732">Signal</keyword>
<dbReference type="PANTHER" id="PTHR48064">
    <property type="entry name" value="OS01G0750400 PROTEIN"/>
    <property type="match status" value="1"/>
</dbReference>
<keyword evidence="7" id="KW-0325">Glycoprotein</keyword>
<dbReference type="Proteomes" id="UP001229421">
    <property type="component" value="Unassembled WGS sequence"/>
</dbReference>
<dbReference type="Pfam" id="PF13855">
    <property type="entry name" value="LRR_8"/>
    <property type="match status" value="2"/>
</dbReference>
<dbReference type="AlphaFoldDB" id="A0AAD8L8Z1"/>
<dbReference type="Pfam" id="PF00560">
    <property type="entry name" value="LRR_1"/>
    <property type="match status" value="1"/>
</dbReference>
<organism evidence="10 11">
    <name type="scientific">Tagetes erecta</name>
    <name type="common">African marigold</name>
    <dbReference type="NCBI Taxonomy" id="13708"/>
    <lineage>
        <taxon>Eukaryota</taxon>
        <taxon>Viridiplantae</taxon>
        <taxon>Streptophyta</taxon>
        <taxon>Embryophyta</taxon>
        <taxon>Tracheophyta</taxon>
        <taxon>Spermatophyta</taxon>
        <taxon>Magnoliopsida</taxon>
        <taxon>eudicotyledons</taxon>
        <taxon>Gunneridae</taxon>
        <taxon>Pentapetalae</taxon>
        <taxon>asterids</taxon>
        <taxon>campanulids</taxon>
        <taxon>Asterales</taxon>
        <taxon>Asteraceae</taxon>
        <taxon>Asteroideae</taxon>
        <taxon>Heliantheae alliance</taxon>
        <taxon>Tageteae</taxon>
        <taxon>Tagetes</taxon>
    </lineage>
</organism>
<dbReference type="Gene3D" id="3.80.10.10">
    <property type="entry name" value="Ribonuclease Inhibitor"/>
    <property type="match status" value="3"/>
</dbReference>
<comment type="caution">
    <text evidence="10">The sequence shown here is derived from an EMBL/GenBank/DDBJ whole genome shotgun (WGS) entry which is preliminary data.</text>
</comment>
<evidence type="ECO:0000256" key="9">
    <source>
        <dbReference type="SAM" id="SignalP"/>
    </source>
</evidence>
<protein>
    <submittedName>
        <fullName evidence="10">Uncharacterized protein</fullName>
    </submittedName>
</protein>
<dbReference type="PRINTS" id="PR00019">
    <property type="entry name" value="LEURICHRPT"/>
</dbReference>
<feature type="chain" id="PRO_5041952090" evidence="9">
    <location>
        <begin position="20"/>
        <end position="460"/>
    </location>
</feature>
<keyword evidence="2" id="KW-1003">Cell membrane</keyword>
<comment type="subcellular location">
    <subcellularLocation>
        <location evidence="1">Cell membrane</location>
    </subcellularLocation>
</comment>
<dbReference type="InterPro" id="IPR032675">
    <property type="entry name" value="LRR_dom_sf"/>
</dbReference>
<evidence type="ECO:0000256" key="5">
    <source>
        <dbReference type="ARBA" id="ARBA00022737"/>
    </source>
</evidence>
<accession>A0AAD8L8Z1</accession>
<feature type="signal peptide" evidence="9">
    <location>
        <begin position="1"/>
        <end position="19"/>
    </location>
</feature>
<name>A0AAD8L8Z1_TARER</name>
<dbReference type="FunFam" id="3.80.10.10:FF:000041">
    <property type="entry name" value="LRR receptor-like serine/threonine-protein kinase ERECTA"/>
    <property type="match status" value="1"/>
</dbReference>
<keyword evidence="6 8" id="KW-0472">Membrane</keyword>
<dbReference type="SMART" id="SM00369">
    <property type="entry name" value="LRR_TYP"/>
    <property type="match status" value="3"/>
</dbReference>
<evidence type="ECO:0000256" key="3">
    <source>
        <dbReference type="ARBA" id="ARBA00022614"/>
    </source>
</evidence>
<evidence type="ECO:0000256" key="8">
    <source>
        <dbReference type="SAM" id="Phobius"/>
    </source>
</evidence>
<dbReference type="InterPro" id="IPR053038">
    <property type="entry name" value="RLP_Defense"/>
</dbReference>
<evidence type="ECO:0000256" key="2">
    <source>
        <dbReference type="ARBA" id="ARBA00022475"/>
    </source>
</evidence>
<dbReference type="FunFam" id="3.80.10.10:FF:000269">
    <property type="entry name" value="Piriformospora indica-insensitive protein 2"/>
    <property type="match status" value="1"/>
</dbReference>
<evidence type="ECO:0000313" key="10">
    <source>
        <dbReference type="EMBL" id="KAK1437999.1"/>
    </source>
</evidence>
<keyword evidence="8" id="KW-0812">Transmembrane</keyword>
<evidence type="ECO:0000256" key="6">
    <source>
        <dbReference type="ARBA" id="ARBA00023136"/>
    </source>
</evidence>
<reference evidence="10" key="1">
    <citation type="journal article" date="2023" name="bioRxiv">
        <title>Improved chromosome-level genome assembly for marigold (Tagetes erecta).</title>
        <authorList>
            <person name="Jiang F."/>
            <person name="Yuan L."/>
            <person name="Wang S."/>
            <person name="Wang H."/>
            <person name="Xu D."/>
            <person name="Wang A."/>
            <person name="Fan W."/>
        </authorList>
    </citation>
    <scope>NUCLEOTIDE SEQUENCE</scope>
    <source>
        <strain evidence="10">WSJ</strain>
        <tissue evidence="10">Leaf</tissue>
    </source>
</reference>
<feature type="transmembrane region" description="Helical" evidence="8">
    <location>
        <begin position="435"/>
        <end position="459"/>
    </location>
</feature>
<keyword evidence="5" id="KW-0677">Repeat</keyword>
<dbReference type="GO" id="GO:0051707">
    <property type="term" value="P:response to other organism"/>
    <property type="evidence" value="ECO:0007669"/>
    <property type="project" value="UniProtKB-ARBA"/>
</dbReference>
<dbReference type="InterPro" id="IPR003591">
    <property type="entry name" value="Leu-rich_rpt_typical-subtyp"/>
</dbReference>
<dbReference type="SUPFAM" id="SSF52058">
    <property type="entry name" value="L domain-like"/>
    <property type="match status" value="1"/>
</dbReference>
<dbReference type="GO" id="GO:0006952">
    <property type="term" value="P:defense response"/>
    <property type="evidence" value="ECO:0007669"/>
    <property type="project" value="UniProtKB-ARBA"/>
</dbReference>
<dbReference type="EMBL" id="JAUHHV010000001">
    <property type="protein sequence ID" value="KAK1437999.1"/>
    <property type="molecule type" value="Genomic_DNA"/>
</dbReference>
<keyword evidence="3" id="KW-0433">Leucine-rich repeat</keyword>
<dbReference type="FunFam" id="3.80.10.10:FF:000299">
    <property type="entry name" value="Piriformospora indica-insensitive protein 2"/>
    <property type="match status" value="1"/>
</dbReference>
<evidence type="ECO:0000256" key="4">
    <source>
        <dbReference type="ARBA" id="ARBA00022729"/>
    </source>
</evidence>
<evidence type="ECO:0000256" key="1">
    <source>
        <dbReference type="ARBA" id="ARBA00004236"/>
    </source>
</evidence>
<keyword evidence="11" id="KW-1185">Reference proteome</keyword>
<keyword evidence="8" id="KW-1133">Transmembrane helix</keyword>
<evidence type="ECO:0000256" key="7">
    <source>
        <dbReference type="ARBA" id="ARBA00023180"/>
    </source>
</evidence>
<dbReference type="PANTHER" id="PTHR48064:SF1">
    <property type="entry name" value="RECEPTOR-LIKE PROTEIN 51-RELATED"/>
    <property type="match status" value="1"/>
</dbReference>
<sequence>MLIFLLLILLSCTIHHVSTTNHPQPPLTMDPSELQTLYTIMETLSSDRKWRTDYPNPCKPSSSWVGIECKPGVIDSHLHVTRLDFGTTPNPICKNTATFPSQIFQLPYLQSIFFFQCFTHTKTTISISLPKNKSPPSLLQLSLRSNPTLIGSIPSQLFSALTSLQILTVSGSKISGVITPEILNLRSLIHLDLSYNQLTGPIPDELSDLGNLIGLDLSYNSLSGQVPRTIGQLGMLQKLDLSSNMLSGKIPDSIEKLSSLVFMALSNNRFHGKLPVGLGKLKGLEYLIMDNNPMSIELPTEFGELSKLQELRLANSGYSGEIPGSFSRLSNLTTLSLQNNRLTGTIPVGIANLSHIYHLNLSRNWLSGEIPFDSRFLKRLGKNLDLSENNELCLNPLQAIDSAKLGVGVCNRSRNARVGDSSSPLKTSEGCVIRMHLFIVFVVLGLLENSNIHLFYYYYY</sequence>
<gene>
    <name evidence="10" type="ORF">QVD17_03800</name>
</gene>